<dbReference type="InterPro" id="IPR018247">
    <property type="entry name" value="EF_Hand_1_Ca_BS"/>
</dbReference>
<reference evidence="10 11" key="1">
    <citation type="submission" date="2015-05" db="EMBL/GenBank/DDBJ databases">
        <title>Distinctive expansion of gene families associated with plant cell wall degradation and secondary metabolism in the genomes of grapevine trunk pathogens.</title>
        <authorList>
            <person name="Lawrence D.P."/>
            <person name="Travadon R."/>
            <person name="Rolshausen P.E."/>
            <person name="Baumgartner K."/>
        </authorList>
    </citation>
    <scope>NUCLEOTIDE SEQUENCE [LARGE SCALE GENOMIC DNA]</scope>
    <source>
        <strain evidence="10">UCRPC4</strain>
    </source>
</reference>
<evidence type="ECO:0000313" key="11">
    <source>
        <dbReference type="Proteomes" id="UP000053317"/>
    </source>
</evidence>
<keyword evidence="11" id="KW-1185">Reference proteome</keyword>
<gene>
    <name evidence="10" type="ORF">UCRPC4_g02914</name>
</gene>
<feature type="region of interest" description="Disordered" evidence="7">
    <location>
        <begin position="185"/>
        <end position="356"/>
    </location>
</feature>
<dbReference type="GO" id="GO:0005886">
    <property type="term" value="C:plasma membrane"/>
    <property type="evidence" value="ECO:0007669"/>
    <property type="project" value="TreeGrafter"/>
</dbReference>
<feature type="transmembrane region" description="Helical" evidence="8">
    <location>
        <begin position="955"/>
        <end position="977"/>
    </location>
</feature>
<dbReference type="Proteomes" id="UP000053317">
    <property type="component" value="Unassembled WGS sequence"/>
</dbReference>
<feature type="compositionally biased region" description="Low complexity" evidence="7">
    <location>
        <begin position="185"/>
        <end position="201"/>
    </location>
</feature>
<dbReference type="InterPro" id="IPR011701">
    <property type="entry name" value="MFS"/>
</dbReference>
<dbReference type="CDD" id="cd17502">
    <property type="entry name" value="MFS_Azr1_MDR_like"/>
    <property type="match status" value="1"/>
</dbReference>
<feature type="region of interest" description="Disordered" evidence="7">
    <location>
        <begin position="134"/>
        <end position="158"/>
    </location>
</feature>
<evidence type="ECO:0000256" key="8">
    <source>
        <dbReference type="SAM" id="Phobius"/>
    </source>
</evidence>
<sequence length="1421" mass="156898">MKTDCKPADEVTEYQKILKLHDEIFAGVHPRFKVSASSTSDLPPDLSQLPVPVQWSIPTQTSTSVPEPKVPGLNLSKPTGDVADVQPRTNGISTKGSTFSTSAPSGLDPIFLTKSDELVRAEIQLQRQRLEKTLREQAEQKRNEARTKPGVAESKPDFDVTEVFEQALEFVKPITLSEIQEANANANANASASDSFDENSFYSSRAPDSTPEEGEDKQSRRKQRKAHVETIDLDDEGEIQSQDVSDDVQQAAKRASKPQALSRRDSRGYNHAYQQPQDPSDRYSPPDAQAVPYDDLDDEPEYSPPEAAEPSLATSAPASHKTGHKRRSSGRIYEQYTRRESPTSDTRTVRNTLSNSRAALPSRLSFLNDFVKTKHNFFSQTRRTRQNGGVESDRTSPEALTLPRKRRKVQDGRKGRNKRGAHSPGPPIKDEPVSPPPFHDVPPLGTGAPRSDRPIYIDAEPPVETRYVPTERAQEHPQRPVYAVDSPTGQLASVRSVSRPIYREVARDNQDLRRVASLQHMQAGHQPEYAQAVPYADSQYTRAQSYAIIDRPAPRGGSVMYEGPAAQTTAQYVRADPVPASTSPTYREQHVMDHPTNRASLMPAPPPPPQQPQRRIIVDEAGNRYYENTAPLREVSMAPATRPIMRDPYETGPPQYTRASTVFEPPQREVRYVQDMPPPQFSTRASVAPRPEGYERVIYAPQEPQRSGAVQVIDYQQPRHQSVYVEDRHQPREEYVRMSNIRPAEPYGQERMFQRFQSVPREYVPVDQAQYTMNQPTSSGSYYQVQPNQTQISLDGAQDIRAFGSMVISMFSPRDVFKSPLGNLIFLLSTRLLGTEISNAPELQPISNDPEKPTTMESNNNNTLTVPGESDPQTRTPSPGRSVNTDNDNAVADEKAIAVEEEDANRTLAPKPKPWIFWTALSSMLCCAFLYGLDTTIAADVQASIYESLGEISKIAWVGVGFPLGSAGTILPIGMAFGKFNQKTLFLISLVIFEVGSTVCGAAPSMDALIWGRVIAGIGGSGIYLGGLNFVTVYTTAKERSIYTAFIGLVWAVGTVLGPVIGGGFASSSASWRWAFYINVCLFALIGPANLFCMPPYDPRPDLSLKERFKKMDWVGSVLIAGVFVTFILAFSLAGNQWDWDDGRWIAMMVVFGILLISFCVQQAYALFTTRDEQIFPVWFLKRRSMVLFYITMAGGGTCFFVLVYYLPLYFQFAHSDSAIKAAVRLLPAIVVAVSFIMLQGGLLPVIGYYSFWYILSGIFIVVGGCVMHIVEPDTPTSRVYGFSVILAIGVGLSGQGGYALAAAKARNMSEINYSVGFMNIAQIGSVAIALCVSGQIFQSSAFQNLSNALAGKGFTEAQIRDAIAGTKSAVLQSGDQEVREAAVRAITHAIDKVYIQVIACGAMLIVCGVLMKWEKLKFTH</sequence>
<dbReference type="SUPFAM" id="SSF103473">
    <property type="entry name" value="MFS general substrate transporter"/>
    <property type="match status" value="1"/>
</dbReference>
<evidence type="ECO:0000256" key="4">
    <source>
        <dbReference type="ARBA" id="ARBA00022692"/>
    </source>
</evidence>
<dbReference type="EMBL" id="LCWF01000067">
    <property type="protein sequence ID" value="KKY23466.1"/>
    <property type="molecule type" value="Genomic_DNA"/>
</dbReference>
<keyword evidence="6 8" id="KW-0472">Membrane</keyword>
<name>A0A0G2EMW5_PHACM</name>
<dbReference type="PANTHER" id="PTHR23501">
    <property type="entry name" value="MAJOR FACILITATOR SUPERFAMILY"/>
    <property type="match status" value="1"/>
</dbReference>
<feature type="transmembrane region" description="Helical" evidence="8">
    <location>
        <begin position="1114"/>
        <end position="1133"/>
    </location>
</feature>
<evidence type="ECO:0000256" key="7">
    <source>
        <dbReference type="SAM" id="MobiDB-lite"/>
    </source>
</evidence>
<accession>A0A0G2EMW5</accession>
<evidence type="ECO:0000256" key="1">
    <source>
        <dbReference type="ARBA" id="ARBA00004141"/>
    </source>
</evidence>
<comment type="subcellular location">
    <subcellularLocation>
        <location evidence="1">Membrane</location>
        <topology evidence="1">Multi-pass membrane protein</topology>
    </subcellularLocation>
</comment>
<dbReference type="InterPro" id="IPR036259">
    <property type="entry name" value="MFS_trans_sf"/>
</dbReference>
<dbReference type="PROSITE" id="PS50850">
    <property type="entry name" value="MFS"/>
    <property type="match status" value="1"/>
</dbReference>
<feature type="compositionally biased region" description="Low complexity" evidence="7">
    <location>
        <begin position="240"/>
        <end position="250"/>
    </location>
</feature>
<feature type="compositionally biased region" description="Basic and acidic residues" evidence="7">
    <location>
        <begin position="134"/>
        <end position="147"/>
    </location>
</feature>
<feature type="region of interest" description="Disordered" evidence="7">
    <location>
        <begin position="58"/>
        <end position="106"/>
    </location>
</feature>
<feature type="compositionally biased region" description="Polar residues" evidence="7">
    <location>
        <begin position="343"/>
        <end position="356"/>
    </location>
</feature>
<dbReference type="Pfam" id="PF07690">
    <property type="entry name" value="MFS_1"/>
    <property type="match status" value="1"/>
</dbReference>
<keyword evidence="5 8" id="KW-1133">Transmembrane helix</keyword>
<dbReference type="InterPro" id="IPR020846">
    <property type="entry name" value="MFS_dom"/>
</dbReference>
<proteinExistence type="inferred from homology"/>
<feature type="compositionally biased region" description="Low complexity" evidence="7">
    <location>
        <begin position="304"/>
        <end position="319"/>
    </location>
</feature>
<evidence type="ECO:0000313" key="10">
    <source>
        <dbReference type="EMBL" id="KKY23466.1"/>
    </source>
</evidence>
<feature type="transmembrane region" description="Helical" evidence="8">
    <location>
        <begin position="1316"/>
        <end position="1338"/>
    </location>
</feature>
<evidence type="ECO:0000259" key="9">
    <source>
        <dbReference type="PROSITE" id="PS50850"/>
    </source>
</evidence>
<comment type="similarity">
    <text evidence="2">Belongs to the major facilitator superfamily. TCR/Tet family.</text>
</comment>
<dbReference type="Gene3D" id="1.20.1250.20">
    <property type="entry name" value="MFS general substrate transporter like domains"/>
    <property type="match status" value="1"/>
</dbReference>
<keyword evidence="3" id="KW-0813">Transport</keyword>
<feature type="transmembrane region" description="Helical" evidence="8">
    <location>
        <begin position="1283"/>
        <end position="1304"/>
    </location>
</feature>
<feature type="transmembrane region" description="Helical" evidence="8">
    <location>
        <begin position="1043"/>
        <end position="1062"/>
    </location>
</feature>
<comment type="caution">
    <text evidence="10">The sequence shown here is derived from an EMBL/GenBank/DDBJ whole genome shotgun (WGS) entry which is preliminary data.</text>
</comment>
<keyword evidence="4 8" id="KW-0812">Transmembrane</keyword>
<feature type="transmembrane region" description="Helical" evidence="8">
    <location>
        <begin position="1394"/>
        <end position="1412"/>
    </location>
</feature>
<evidence type="ECO:0000256" key="3">
    <source>
        <dbReference type="ARBA" id="ARBA00022448"/>
    </source>
</evidence>
<dbReference type="PROSITE" id="PS00018">
    <property type="entry name" value="EF_HAND_1"/>
    <property type="match status" value="1"/>
</dbReference>
<organism evidence="10 11">
    <name type="scientific">Phaeomoniella chlamydospora</name>
    <name type="common">Phaeoacremonium chlamydosporum</name>
    <dbReference type="NCBI Taxonomy" id="158046"/>
    <lineage>
        <taxon>Eukaryota</taxon>
        <taxon>Fungi</taxon>
        <taxon>Dikarya</taxon>
        <taxon>Ascomycota</taxon>
        <taxon>Pezizomycotina</taxon>
        <taxon>Eurotiomycetes</taxon>
        <taxon>Chaetothyriomycetidae</taxon>
        <taxon>Phaeomoniellales</taxon>
        <taxon>Phaeomoniellaceae</taxon>
        <taxon>Phaeomoniella</taxon>
    </lineage>
</organism>
<feature type="compositionally biased region" description="Polar residues" evidence="7">
    <location>
        <begin position="87"/>
        <end position="104"/>
    </location>
</feature>
<feature type="domain" description="Major facilitator superfamily (MFS) profile" evidence="9">
    <location>
        <begin position="920"/>
        <end position="1421"/>
    </location>
</feature>
<evidence type="ECO:0000256" key="6">
    <source>
        <dbReference type="ARBA" id="ARBA00023136"/>
    </source>
</evidence>
<feature type="transmembrane region" description="Helical" evidence="8">
    <location>
        <begin position="1219"/>
        <end position="1239"/>
    </location>
</feature>
<protein>
    <submittedName>
        <fullName evidence="10">Putative efflux pump antibiotic resistance</fullName>
    </submittedName>
</protein>
<feature type="transmembrane region" description="Helical" evidence="8">
    <location>
        <begin position="1187"/>
        <end position="1207"/>
    </location>
</feature>
<feature type="compositionally biased region" description="Polar residues" evidence="7">
    <location>
        <begin position="855"/>
        <end position="888"/>
    </location>
</feature>
<feature type="transmembrane region" description="Helical" evidence="8">
    <location>
        <begin position="984"/>
        <end position="1004"/>
    </location>
</feature>
<feature type="transmembrane region" description="Helical" evidence="8">
    <location>
        <begin position="1074"/>
        <end position="1093"/>
    </location>
</feature>
<reference evidence="10 11" key="2">
    <citation type="submission" date="2015-05" db="EMBL/GenBank/DDBJ databases">
        <authorList>
            <person name="Morales-Cruz A."/>
            <person name="Amrine K.C."/>
            <person name="Cantu D."/>
        </authorList>
    </citation>
    <scope>NUCLEOTIDE SEQUENCE [LARGE SCALE GENOMIC DNA]</scope>
    <source>
        <strain evidence="10">UCRPC4</strain>
    </source>
</reference>
<dbReference type="OrthoDB" id="10021397at2759"/>
<evidence type="ECO:0000256" key="5">
    <source>
        <dbReference type="ARBA" id="ARBA00022989"/>
    </source>
</evidence>
<feature type="transmembrane region" description="Helical" evidence="8">
    <location>
        <begin position="1251"/>
        <end position="1271"/>
    </location>
</feature>
<feature type="transmembrane region" description="Helical" evidence="8">
    <location>
        <begin position="1010"/>
        <end position="1031"/>
    </location>
</feature>
<feature type="compositionally biased region" description="Polar residues" evidence="7">
    <location>
        <begin position="378"/>
        <end position="389"/>
    </location>
</feature>
<evidence type="ECO:0000256" key="2">
    <source>
        <dbReference type="ARBA" id="ARBA00007520"/>
    </source>
</evidence>
<dbReference type="PANTHER" id="PTHR23501:SF12">
    <property type="entry name" value="MAJOR FACILITATOR SUPERFAMILY (MFS) PROFILE DOMAIN-CONTAINING PROTEIN-RELATED"/>
    <property type="match status" value="1"/>
</dbReference>
<feature type="region of interest" description="Disordered" evidence="7">
    <location>
        <begin position="841"/>
        <end position="890"/>
    </location>
</feature>
<dbReference type="GO" id="GO:0022857">
    <property type="term" value="F:transmembrane transporter activity"/>
    <property type="evidence" value="ECO:0007669"/>
    <property type="project" value="InterPro"/>
</dbReference>
<feature type="transmembrane region" description="Helical" evidence="8">
    <location>
        <begin position="1145"/>
        <end position="1167"/>
    </location>
</feature>
<feature type="region of interest" description="Disordered" evidence="7">
    <location>
        <begin position="378"/>
        <end position="455"/>
    </location>
</feature>